<dbReference type="AlphaFoldDB" id="A0A0P1EZR5"/>
<evidence type="ECO:0000313" key="1">
    <source>
        <dbReference type="EMBL" id="CUH46431.1"/>
    </source>
</evidence>
<dbReference type="Proteomes" id="UP000050783">
    <property type="component" value="Unassembled WGS sequence"/>
</dbReference>
<name>A0A0P1EZR5_9RHOB</name>
<proteinExistence type="predicted"/>
<accession>A0A0P1EZR5</accession>
<dbReference type="RefSeq" id="WP_145974839.1">
    <property type="nucleotide sequence ID" value="NZ_CYPU01000011.1"/>
</dbReference>
<reference evidence="1 2" key="1">
    <citation type="submission" date="2015-09" db="EMBL/GenBank/DDBJ databases">
        <authorList>
            <consortium name="Swine Surveillance"/>
        </authorList>
    </citation>
    <scope>NUCLEOTIDE SEQUENCE [LARGE SCALE GENOMIC DNA]</scope>
    <source>
        <strain evidence="1 2">CECT 4292</strain>
    </source>
</reference>
<evidence type="ECO:0000313" key="2">
    <source>
        <dbReference type="Proteomes" id="UP000050783"/>
    </source>
</evidence>
<dbReference type="GeneID" id="55491895"/>
<sequence>MSSNTPIGLATIIIMGDGKRDEAVEAIIQAFPKLSEEEAHDAVSAAQRGFLGQLKITEISGDTVFQGAQSGDCPFD</sequence>
<dbReference type="EMBL" id="CYPU01000011">
    <property type="protein sequence ID" value="CUH46431.1"/>
    <property type="molecule type" value="Genomic_DNA"/>
</dbReference>
<organism evidence="1 2">
    <name type="scientific">Ruegeria atlantica</name>
    <dbReference type="NCBI Taxonomy" id="81569"/>
    <lineage>
        <taxon>Bacteria</taxon>
        <taxon>Pseudomonadati</taxon>
        <taxon>Pseudomonadota</taxon>
        <taxon>Alphaproteobacteria</taxon>
        <taxon>Rhodobacterales</taxon>
        <taxon>Roseobacteraceae</taxon>
        <taxon>Ruegeria</taxon>
    </lineage>
</organism>
<protein>
    <submittedName>
        <fullName evidence="1">Uncharacterized protein</fullName>
    </submittedName>
</protein>
<gene>
    <name evidence="1" type="ORF">RUA4292_00597</name>
</gene>